<organism evidence="2 3">
    <name type="scientific">Allorhodopirellula solitaria</name>
    <dbReference type="NCBI Taxonomy" id="2527987"/>
    <lineage>
        <taxon>Bacteria</taxon>
        <taxon>Pseudomonadati</taxon>
        <taxon>Planctomycetota</taxon>
        <taxon>Planctomycetia</taxon>
        <taxon>Pirellulales</taxon>
        <taxon>Pirellulaceae</taxon>
        <taxon>Allorhodopirellula</taxon>
    </lineage>
</organism>
<name>A0A5C5YKK2_9BACT</name>
<reference evidence="2 3" key="1">
    <citation type="submission" date="2019-02" db="EMBL/GenBank/DDBJ databases">
        <title>Deep-cultivation of Planctomycetes and their phenomic and genomic characterization uncovers novel biology.</title>
        <authorList>
            <person name="Wiegand S."/>
            <person name="Jogler M."/>
            <person name="Boedeker C."/>
            <person name="Pinto D."/>
            <person name="Vollmers J."/>
            <person name="Rivas-Marin E."/>
            <person name="Kohn T."/>
            <person name="Peeters S.H."/>
            <person name="Heuer A."/>
            <person name="Rast P."/>
            <person name="Oberbeckmann S."/>
            <person name="Bunk B."/>
            <person name="Jeske O."/>
            <person name="Meyerdierks A."/>
            <person name="Storesund J.E."/>
            <person name="Kallscheuer N."/>
            <person name="Luecker S."/>
            <person name="Lage O.M."/>
            <person name="Pohl T."/>
            <person name="Merkel B.J."/>
            <person name="Hornburger P."/>
            <person name="Mueller R.-W."/>
            <person name="Bruemmer F."/>
            <person name="Labrenz M."/>
            <person name="Spormann A.M."/>
            <person name="Op Den Camp H."/>
            <person name="Overmann J."/>
            <person name="Amann R."/>
            <person name="Jetten M.S.M."/>
            <person name="Mascher T."/>
            <person name="Medema M.H."/>
            <person name="Devos D.P."/>
            <person name="Kaster A.-K."/>
            <person name="Ovreas L."/>
            <person name="Rohde M."/>
            <person name="Galperin M.Y."/>
            <person name="Jogler C."/>
        </authorList>
    </citation>
    <scope>NUCLEOTIDE SEQUENCE [LARGE SCALE GENOMIC DNA]</scope>
    <source>
        <strain evidence="2 3">CA85</strain>
    </source>
</reference>
<accession>A0A5C5YKK2</accession>
<evidence type="ECO:0000313" key="2">
    <source>
        <dbReference type="EMBL" id="TWT75349.1"/>
    </source>
</evidence>
<keyword evidence="1" id="KW-0472">Membrane</keyword>
<proteinExistence type="predicted"/>
<dbReference type="EMBL" id="SJPK01000001">
    <property type="protein sequence ID" value="TWT75349.1"/>
    <property type="molecule type" value="Genomic_DNA"/>
</dbReference>
<evidence type="ECO:0000256" key="1">
    <source>
        <dbReference type="SAM" id="Phobius"/>
    </source>
</evidence>
<dbReference type="AlphaFoldDB" id="A0A5C5YKK2"/>
<dbReference type="Proteomes" id="UP000318053">
    <property type="component" value="Unassembled WGS sequence"/>
</dbReference>
<sequence>MLGDRPNLVTANLTPRPFKQFQILSLSLFAGPSLLVNWMMCPDMMACS</sequence>
<keyword evidence="3" id="KW-1185">Reference proteome</keyword>
<protein>
    <submittedName>
        <fullName evidence="2">Uncharacterized protein</fullName>
    </submittedName>
</protein>
<feature type="transmembrane region" description="Helical" evidence="1">
    <location>
        <begin position="20"/>
        <end position="40"/>
    </location>
</feature>
<evidence type="ECO:0000313" key="3">
    <source>
        <dbReference type="Proteomes" id="UP000318053"/>
    </source>
</evidence>
<gene>
    <name evidence="2" type="ORF">CA85_06400</name>
</gene>
<keyword evidence="1" id="KW-0812">Transmembrane</keyword>
<comment type="caution">
    <text evidence="2">The sequence shown here is derived from an EMBL/GenBank/DDBJ whole genome shotgun (WGS) entry which is preliminary data.</text>
</comment>
<keyword evidence="1" id="KW-1133">Transmembrane helix</keyword>